<protein>
    <submittedName>
        <fullName evidence="6">Serine/threonine protein kinase</fullName>
    </submittedName>
</protein>
<dbReference type="GO" id="GO:0005524">
    <property type="term" value="F:ATP binding"/>
    <property type="evidence" value="ECO:0007669"/>
    <property type="project" value="UniProtKB-KW"/>
</dbReference>
<dbReference type="STRING" id="394096.DB31_5327"/>
<dbReference type="RefSeq" id="WP_052419818.1">
    <property type="nucleotide sequence ID" value="NZ_JMCB01000003.1"/>
</dbReference>
<dbReference type="Gene3D" id="1.10.510.10">
    <property type="entry name" value="Transferase(Phosphotransferase) domain 1"/>
    <property type="match status" value="1"/>
</dbReference>
<evidence type="ECO:0000256" key="1">
    <source>
        <dbReference type="ARBA" id="ARBA00022679"/>
    </source>
</evidence>
<evidence type="ECO:0000313" key="6">
    <source>
        <dbReference type="EMBL" id="KFE70285.1"/>
    </source>
</evidence>
<keyword evidence="6" id="KW-0723">Serine/threonine-protein kinase</keyword>
<name>A0A085WRH2_9BACT</name>
<dbReference type="AlphaFoldDB" id="A0A085WRH2"/>
<organism evidence="6 7">
    <name type="scientific">Hyalangium minutum</name>
    <dbReference type="NCBI Taxonomy" id="394096"/>
    <lineage>
        <taxon>Bacteria</taxon>
        <taxon>Pseudomonadati</taxon>
        <taxon>Myxococcota</taxon>
        <taxon>Myxococcia</taxon>
        <taxon>Myxococcales</taxon>
        <taxon>Cystobacterineae</taxon>
        <taxon>Archangiaceae</taxon>
        <taxon>Hyalangium</taxon>
    </lineage>
</organism>
<dbReference type="GO" id="GO:0004674">
    <property type="term" value="F:protein serine/threonine kinase activity"/>
    <property type="evidence" value="ECO:0007669"/>
    <property type="project" value="UniProtKB-KW"/>
</dbReference>
<sequence length="337" mass="37926">MAPSPRKAPPTPFGDYLLLDRISIGGMAELWRAKMFGSEGGGRLVALKRILPFLSMDEEFIAMFLDEGRLGLQLLHTNIAQTFEMGQVNSEPFLSMEYVAGKSLGDIFEHHRKGGEPAPLPLVLHCIAEMCAGLDYAHRKKDGTGRDLNLVHRGLSPHDVLLSFNGEVKVIDFGIAKATGRVTQTQPGIIKGKFGYMSLEQIDGPAVDRRADVFVIGVCLYELLTGERLFPGDNPIDIIEKMRQMQVAPPSQFNADVPQVLDRIVFRALAPNVNERYAYASELGDDLRRFLAQYGERFTQEDLRKYLRTTFAQDVQREEQRLREYAQMTPPKDFDFS</sequence>
<keyword evidence="2" id="KW-0547">Nucleotide-binding</keyword>
<dbReference type="SUPFAM" id="SSF56112">
    <property type="entry name" value="Protein kinase-like (PK-like)"/>
    <property type="match status" value="1"/>
</dbReference>
<dbReference type="InterPro" id="IPR011009">
    <property type="entry name" value="Kinase-like_dom_sf"/>
</dbReference>
<dbReference type="CDD" id="cd14014">
    <property type="entry name" value="STKc_PknB_like"/>
    <property type="match status" value="1"/>
</dbReference>
<dbReference type="OrthoDB" id="9801841at2"/>
<feature type="domain" description="Protein kinase" evidence="5">
    <location>
        <begin position="16"/>
        <end position="291"/>
    </location>
</feature>
<dbReference type="InterPro" id="IPR000719">
    <property type="entry name" value="Prot_kinase_dom"/>
</dbReference>
<comment type="caution">
    <text evidence="6">The sequence shown here is derived from an EMBL/GenBank/DDBJ whole genome shotgun (WGS) entry which is preliminary data.</text>
</comment>
<keyword evidence="4" id="KW-0067">ATP-binding</keyword>
<evidence type="ECO:0000313" key="7">
    <source>
        <dbReference type="Proteomes" id="UP000028725"/>
    </source>
</evidence>
<proteinExistence type="predicted"/>
<evidence type="ECO:0000256" key="2">
    <source>
        <dbReference type="ARBA" id="ARBA00022741"/>
    </source>
</evidence>
<evidence type="ECO:0000256" key="4">
    <source>
        <dbReference type="ARBA" id="ARBA00022840"/>
    </source>
</evidence>
<accession>A0A085WRH2</accession>
<dbReference type="Proteomes" id="UP000028725">
    <property type="component" value="Unassembled WGS sequence"/>
</dbReference>
<dbReference type="Gene3D" id="3.30.200.20">
    <property type="entry name" value="Phosphorylase Kinase, domain 1"/>
    <property type="match status" value="1"/>
</dbReference>
<keyword evidence="1" id="KW-0808">Transferase</keyword>
<dbReference type="PATRIC" id="fig|394096.3.peg.1806"/>
<evidence type="ECO:0000259" key="5">
    <source>
        <dbReference type="PROSITE" id="PS50011"/>
    </source>
</evidence>
<reference evidence="6 7" key="1">
    <citation type="submission" date="2014-04" db="EMBL/GenBank/DDBJ databases">
        <title>Genome assembly of Hyalangium minutum DSM 14724.</title>
        <authorList>
            <person name="Sharma G."/>
            <person name="Subramanian S."/>
        </authorList>
    </citation>
    <scope>NUCLEOTIDE SEQUENCE [LARGE SCALE GENOMIC DNA]</scope>
    <source>
        <strain evidence="6 7">DSM 14724</strain>
    </source>
</reference>
<dbReference type="PANTHER" id="PTHR43289">
    <property type="entry name" value="MITOGEN-ACTIVATED PROTEIN KINASE KINASE KINASE 20-RELATED"/>
    <property type="match status" value="1"/>
</dbReference>
<dbReference type="PROSITE" id="PS50011">
    <property type="entry name" value="PROTEIN_KINASE_DOM"/>
    <property type="match status" value="1"/>
</dbReference>
<keyword evidence="3 6" id="KW-0418">Kinase</keyword>
<dbReference type="Pfam" id="PF00069">
    <property type="entry name" value="Pkinase"/>
    <property type="match status" value="1"/>
</dbReference>
<dbReference type="EMBL" id="JMCB01000003">
    <property type="protein sequence ID" value="KFE70285.1"/>
    <property type="molecule type" value="Genomic_DNA"/>
</dbReference>
<evidence type="ECO:0000256" key="3">
    <source>
        <dbReference type="ARBA" id="ARBA00022777"/>
    </source>
</evidence>
<keyword evidence="7" id="KW-1185">Reference proteome</keyword>
<dbReference type="PANTHER" id="PTHR43289:SF6">
    <property type="entry name" value="SERINE_THREONINE-PROTEIN KINASE NEKL-3"/>
    <property type="match status" value="1"/>
</dbReference>
<gene>
    <name evidence="6" type="ORF">DB31_5327</name>
</gene>